<evidence type="ECO:0008006" key="4">
    <source>
        <dbReference type="Google" id="ProtNLM"/>
    </source>
</evidence>
<evidence type="ECO:0000313" key="3">
    <source>
        <dbReference type="Proteomes" id="UP000232688"/>
    </source>
</evidence>
<dbReference type="EMBL" id="LLXH01000072">
    <property type="protein sequence ID" value="PKC73870.1"/>
    <property type="molecule type" value="Genomic_DNA"/>
</dbReference>
<evidence type="ECO:0000313" key="2">
    <source>
        <dbReference type="EMBL" id="PKC73870.1"/>
    </source>
</evidence>
<dbReference type="Proteomes" id="UP000232688">
    <property type="component" value="Unassembled WGS sequence"/>
</dbReference>
<proteinExistence type="predicted"/>
<dbReference type="AlphaFoldDB" id="A0A2N0SE95"/>
<protein>
    <recommendedName>
        <fullName evidence="4">Transposase Helix-turn-helix domain-containing protein</fullName>
    </recommendedName>
</protein>
<evidence type="ECO:0000256" key="1">
    <source>
        <dbReference type="SAM" id="MobiDB-lite"/>
    </source>
</evidence>
<reference evidence="2 3" key="1">
    <citation type="submission" date="2017-10" db="EMBL/GenBank/DDBJ databases">
        <title>Extensive intraspecific genome diversity in a model arbuscular mycorrhizal fungus.</title>
        <authorList>
            <person name="Chen E.C.H."/>
            <person name="Morin E."/>
            <person name="Baudet D."/>
            <person name="Noel J."/>
            <person name="Ndikumana S."/>
            <person name="Charron P."/>
            <person name="St-Onge C."/>
            <person name="Giorgi J."/>
            <person name="Grigoriev I.V."/>
            <person name="Roux C."/>
            <person name="Martin F.M."/>
            <person name="Corradi N."/>
        </authorList>
    </citation>
    <scope>NUCLEOTIDE SEQUENCE [LARGE SCALE GENOMIC DNA]</scope>
    <source>
        <strain evidence="2 3">A1</strain>
    </source>
</reference>
<accession>A0A2N0SE95</accession>
<sequence>MSRVRKELQQTIEEKLIENILLELDEDNTDSNDEQEEEQEEISEFFMLSLLALNEVRYLEPRIYNIAKSQHWYNNILPSYDDGRFKKIMRMFPESFKELVKLLNIHPIFQSNHITQQAPVELQLAVFLRRLGSKESIFSICSRYGIAEGTVILYCKRIMKAIISNKAKFIKWPTDERSREFVHAGFEAIGELHNDAWENYKNNDDDSNEDNEDNNFDNVSDENLKRAGEAKRNWIMRKLFML</sequence>
<organism evidence="2 3">
    <name type="scientific">Rhizophagus irregularis</name>
    <dbReference type="NCBI Taxonomy" id="588596"/>
    <lineage>
        <taxon>Eukaryota</taxon>
        <taxon>Fungi</taxon>
        <taxon>Fungi incertae sedis</taxon>
        <taxon>Mucoromycota</taxon>
        <taxon>Glomeromycotina</taxon>
        <taxon>Glomeromycetes</taxon>
        <taxon>Glomerales</taxon>
        <taxon>Glomeraceae</taxon>
        <taxon>Rhizophagus</taxon>
    </lineage>
</organism>
<gene>
    <name evidence="2" type="ORF">RhiirA1_388596</name>
</gene>
<feature type="compositionally biased region" description="Acidic residues" evidence="1">
    <location>
        <begin position="205"/>
        <end position="215"/>
    </location>
</feature>
<dbReference type="VEuPathDB" id="FungiDB:RhiirA1_388596"/>
<name>A0A2N0SE95_9GLOM</name>
<reference evidence="2 3" key="2">
    <citation type="submission" date="2017-10" db="EMBL/GenBank/DDBJ databases">
        <title>Genome analyses suggest a sexual origin of heterokaryosis in a supposedly ancient asexual fungus.</title>
        <authorList>
            <person name="Corradi N."/>
            <person name="Sedzielewska K."/>
            <person name="Noel J."/>
            <person name="Charron P."/>
            <person name="Farinelli L."/>
            <person name="Marton T."/>
            <person name="Kruger M."/>
            <person name="Pelin A."/>
            <person name="Brachmann A."/>
            <person name="Corradi N."/>
        </authorList>
    </citation>
    <scope>NUCLEOTIDE SEQUENCE [LARGE SCALE GENOMIC DNA]</scope>
    <source>
        <strain evidence="2 3">A1</strain>
    </source>
</reference>
<dbReference type="VEuPathDB" id="FungiDB:FUN_006844"/>
<feature type="region of interest" description="Disordered" evidence="1">
    <location>
        <begin position="200"/>
        <end position="222"/>
    </location>
</feature>
<comment type="caution">
    <text evidence="2">The sequence shown here is derived from an EMBL/GenBank/DDBJ whole genome shotgun (WGS) entry which is preliminary data.</text>
</comment>